<keyword evidence="1" id="KW-1133">Transmembrane helix</keyword>
<evidence type="ECO:0000313" key="3">
    <source>
        <dbReference type="Proteomes" id="UP000799757"/>
    </source>
</evidence>
<keyword evidence="1" id="KW-0472">Membrane</keyword>
<sequence>MIVHLASGFRGTHTVWSTGPIGIPVHKHIRDTRRRFFFIRFTFFFGTTSFNSTSVWSRVDRCIALHFLLDSPSCISVSNVLALVLISRWDRYGFASTSVTILALQLCAFESSRI</sequence>
<keyword evidence="3" id="KW-1185">Reference proteome</keyword>
<reference evidence="2" key="1">
    <citation type="journal article" date="2020" name="Stud. Mycol.">
        <title>101 Dothideomycetes genomes: a test case for predicting lifestyles and emergence of pathogens.</title>
        <authorList>
            <person name="Haridas S."/>
            <person name="Albert R."/>
            <person name="Binder M."/>
            <person name="Bloem J."/>
            <person name="Labutti K."/>
            <person name="Salamov A."/>
            <person name="Andreopoulos B."/>
            <person name="Baker S."/>
            <person name="Barry K."/>
            <person name="Bills G."/>
            <person name="Bluhm B."/>
            <person name="Cannon C."/>
            <person name="Castanera R."/>
            <person name="Culley D."/>
            <person name="Daum C."/>
            <person name="Ezra D."/>
            <person name="Gonzalez J."/>
            <person name="Henrissat B."/>
            <person name="Kuo A."/>
            <person name="Liang C."/>
            <person name="Lipzen A."/>
            <person name="Lutzoni F."/>
            <person name="Magnuson J."/>
            <person name="Mondo S."/>
            <person name="Nolan M."/>
            <person name="Ohm R."/>
            <person name="Pangilinan J."/>
            <person name="Park H.-J."/>
            <person name="Ramirez L."/>
            <person name="Alfaro M."/>
            <person name="Sun H."/>
            <person name="Tritt A."/>
            <person name="Yoshinaga Y."/>
            <person name="Zwiers L.-H."/>
            <person name="Turgeon B."/>
            <person name="Goodwin S."/>
            <person name="Spatafora J."/>
            <person name="Crous P."/>
            <person name="Grigoriev I."/>
        </authorList>
    </citation>
    <scope>NUCLEOTIDE SEQUENCE</scope>
    <source>
        <strain evidence="2">CBS 109.77</strain>
    </source>
</reference>
<dbReference type="AlphaFoldDB" id="A0A6A6XHA4"/>
<protein>
    <submittedName>
        <fullName evidence="2">Uncharacterized protein</fullName>
    </submittedName>
</protein>
<accession>A0A6A6XHA4</accession>
<feature type="transmembrane region" description="Helical" evidence="1">
    <location>
        <begin position="37"/>
        <end position="57"/>
    </location>
</feature>
<keyword evidence="1" id="KW-0812">Transmembrane</keyword>
<organism evidence="2 3">
    <name type="scientific">Melanomma pulvis-pyrius CBS 109.77</name>
    <dbReference type="NCBI Taxonomy" id="1314802"/>
    <lineage>
        <taxon>Eukaryota</taxon>
        <taxon>Fungi</taxon>
        <taxon>Dikarya</taxon>
        <taxon>Ascomycota</taxon>
        <taxon>Pezizomycotina</taxon>
        <taxon>Dothideomycetes</taxon>
        <taxon>Pleosporomycetidae</taxon>
        <taxon>Pleosporales</taxon>
        <taxon>Melanommataceae</taxon>
        <taxon>Melanomma</taxon>
    </lineage>
</organism>
<proteinExistence type="predicted"/>
<name>A0A6A6XHA4_9PLEO</name>
<dbReference type="Proteomes" id="UP000799757">
    <property type="component" value="Unassembled WGS sequence"/>
</dbReference>
<gene>
    <name evidence="2" type="ORF">K505DRAFT_12708</name>
</gene>
<feature type="transmembrane region" description="Helical" evidence="1">
    <location>
        <begin position="63"/>
        <end position="86"/>
    </location>
</feature>
<dbReference type="EMBL" id="MU001858">
    <property type="protein sequence ID" value="KAF2795443.1"/>
    <property type="molecule type" value="Genomic_DNA"/>
</dbReference>
<evidence type="ECO:0000256" key="1">
    <source>
        <dbReference type="SAM" id="Phobius"/>
    </source>
</evidence>
<evidence type="ECO:0000313" key="2">
    <source>
        <dbReference type="EMBL" id="KAF2795443.1"/>
    </source>
</evidence>